<dbReference type="GO" id="GO:0005829">
    <property type="term" value="C:cytosol"/>
    <property type="evidence" value="ECO:0007669"/>
    <property type="project" value="TreeGrafter"/>
</dbReference>
<protein>
    <recommendedName>
        <fullName evidence="2">HTH cro/C1-type domain-containing protein</fullName>
    </recommendedName>
</protein>
<evidence type="ECO:0000259" key="2">
    <source>
        <dbReference type="PROSITE" id="PS50943"/>
    </source>
</evidence>
<dbReference type="Gene3D" id="1.10.260.40">
    <property type="entry name" value="lambda repressor-like DNA-binding domains"/>
    <property type="match status" value="1"/>
</dbReference>
<keyword evidence="4" id="KW-1185">Reference proteome</keyword>
<dbReference type="AlphaFoldDB" id="A0A2Z3YQH5"/>
<dbReference type="SMART" id="SM00530">
    <property type="entry name" value="HTH_XRE"/>
    <property type="match status" value="1"/>
</dbReference>
<dbReference type="EMBL" id="CP024988">
    <property type="protein sequence ID" value="AWT27058.1"/>
    <property type="molecule type" value="Genomic_DNA"/>
</dbReference>
<name>A0A2Z3YQH5_9CORY</name>
<accession>A0A2Z3YQH5</accession>
<dbReference type="InterPro" id="IPR001387">
    <property type="entry name" value="Cro/C1-type_HTH"/>
</dbReference>
<evidence type="ECO:0000313" key="3">
    <source>
        <dbReference type="EMBL" id="AWT27058.1"/>
    </source>
</evidence>
<evidence type="ECO:0000256" key="1">
    <source>
        <dbReference type="ARBA" id="ARBA00023125"/>
    </source>
</evidence>
<reference evidence="4" key="1">
    <citation type="submission" date="2017-11" db="EMBL/GenBank/DDBJ databases">
        <title>Otitis media/interna in a cat caused by the recently described species Corynebacterium provencense.</title>
        <authorList>
            <person name="Kittl S."/>
            <person name="Brodard I."/>
            <person name="Rychener L."/>
            <person name="Jores J."/>
            <person name="Roosje P."/>
            <person name="Gobeli Brawand S."/>
        </authorList>
    </citation>
    <scope>NUCLEOTIDE SEQUENCE [LARGE SCALE GENOMIC DNA]</scope>
    <source>
        <strain evidence="4">17KM38</strain>
    </source>
</reference>
<dbReference type="InterPro" id="IPR050807">
    <property type="entry name" value="TransReg_Diox_bact_type"/>
</dbReference>
<sequence length="101" mass="10822">MGVMPQSSAHLSEAQLAVQERRRVSLGNTICDLRHARGLTQTQLAAAVGVSKRGVIRIEQGQTSLTVDILGRFADALGVRPSELLRLAEERDAADSRSGLS</sequence>
<dbReference type="InterPro" id="IPR010982">
    <property type="entry name" value="Lambda_DNA-bd_dom_sf"/>
</dbReference>
<dbReference type="GO" id="GO:0003700">
    <property type="term" value="F:DNA-binding transcription factor activity"/>
    <property type="evidence" value="ECO:0007669"/>
    <property type="project" value="TreeGrafter"/>
</dbReference>
<dbReference type="OrthoDB" id="4412380at2"/>
<dbReference type="STRING" id="1737425.GCA_900049755_01559"/>
<dbReference type="GO" id="GO:0003677">
    <property type="term" value="F:DNA binding"/>
    <property type="evidence" value="ECO:0007669"/>
    <property type="project" value="UniProtKB-KW"/>
</dbReference>
<feature type="domain" description="HTH cro/C1-type" evidence="2">
    <location>
        <begin position="33"/>
        <end position="84"/>
    </location>
</feature>
<dbReference type="Proteomes" id="UP000247696">
    <property type="component" value="Chromosome"/>
</dbReference>
<dbReference type="PROSITE" id="PS50943">
    <property type="entry name" value="HTH_CROC1"/>
    <property type="match status" value="1"/>
</dbReference>
<organism evidence="3 4">
    <name type="scientific">Corynebacterium provencense</name>
    <dbReference type="NCBI Taxonomy" id="1737425"/>
    <lineage>
        <taxon>Bacteria</taxon>
        <taxon>Bacillati</taxon>
        <taxon>Actinomycetota</taxon>
        <taxon>Actinomycetes</taxon>
        <taxon>Mycobacteriales</taxon>
        <taxon>Corynebacteriaceae</taxon>
        <taxon>Corynebacterium</taxon>
    </lineage>
</organism>
<dbReference type="PANTHER" id="PTHR46797">
    <property type="entry name" value="HTH-TYPE TRANSCRIPTIONAL REGULATOR"/>
    <property type="match status" value="1"/>
</dbReference>
<dbReference type="Pfam" id="PF01381">
    <property type="entry name" value="HTH_3"/>
    <property type="match status" value="1"/>
</dbReference>
<gene>
    <name evidence="3" type="ORF">Csp1_23080</name>
</gene>
<dbReference type="KEGG" id="cpre:Csp1_23080"/>
<dbReference type="PANTHER" id="PTHR46797:SF1">
    <property type="entry name" value="METHYLPHOSPHONATE SYNTHASE"/>
    <property type="match status" value="1"/>
</dbReference>
<dbReference type="CDD" id="cd00093">
    <property type="entry name" value="HTH_XRE"/>
    <property type="match status" value="1"/>
</dbReference>
<proteinExistence type="predicted"/>
<evidence type="ECO:0000313" key="4">
    <source>
        <dbReference type="Proteomes" id="UP000247696"/>
    </source>
</evidence>
<dbReference type="SUPFAM" id="SSF47413">
    <property type="entry name" value="lambda repressor-like DNA-binding domains"/>
    <property type="match status" value="1"/>
</dbReference>
<keyword evidence="1" id="KW-0238">DNA-binding</keyword>